<accession>A0A370KGW6</accession>
<dbReference type="GO" id="GO:0016846">
    <property type="term" value="F:carbon-sulfur lyase activity"/>
    <property type="evidence" value="ECO:0007669"/>
    <property type="project" value="InterPro"/>
</dbReference>
<dbReference type="PANTHER" id="PTHR33337">
    <property type="entry name" value="GFA DOMAIN-CONTAINING PROTEIN"/>
    <property type="match status" value="1"/>
</dbReference>
<dbReference type="Proteomes" id="UP000254939">
    <property type="component" value="Unassembled WGS sequence"/>
</dbReference>
<dbReference type="Gene3D" id="3.90.1590.10">
    <property type="entry name" value="glutathione-dependent formaldehyde- activating enzyme (gfa)"/>
    <property type="match status" value="1"/>
</dbReference>
<evidence type="ECO:0000256" key="2">
    <source>
        <dbReference type="ARBA" id="ARBA00022723"/>
    </source>
</evidence>
<dbReference type="PROSITE" id="PS51891">
    <property type="entry name" value="CENP_V_GFA"/>
    <property type="match status" value="1"/>
</dbReference>
<dbReference type="InterPro" id="IPR006913">
    <property type="entry name" value="CENP-V/GFA"/>
</dbReference>
<dbReference type="OrthoDB" id="9807246at2"/>
<name>A0A370KGW6_9HYPH</name>
<evidence type="ECO:0000313" key="7">
    <source>
        <dbReference type="Proteomes" id="UP000254939"/>
    </source>
</evidence>
<comment type="similarity">
    <text evidence="1">Belongs to the Gfa family.</text>
</comment>
<dbReference type="SUPFAM" id="SSF51316">
    <property type="entry name" value="Mss4-like"/>
    <property type="match status" value="1"/>
</dbReference>
<keyword evidence="4" id="KW-0456">Lyase</keyword>
<gene>
    <name evidence="6" type="ORF">B5K06_28150</name>
</gene>
<proteinExistence type="inferred from homology"/>
<dbReference type="RefSeq" id="WP_016555587.1">
    <property type="nucleotide sequence ID" value="NZ_KZ857269.1"/>
</dbReference>
<evidence type="ECO:0000313" key="6">
    <source>
        <dbReference type="EMBL" id="RDJ04018.1"/>
    </source>
</evidence>
<feature type="domain" description="CENP-V/GFA" evidence="5">
    <location>
        <begin position="4"/>
        <end position="100"/>
    </location>
</feature>
<sequence length="126" mass="14012">MARLKGSCRCGRITYSLEGEPTRIGICHCTDCRQESGSAFTFFGVWPASSFSTSGETDVHNGRRFCPTCGSRMFACTDDEAEIKLGTLTDAPTALVPTYELWVKRREKWLSPVEGADQYVEDRRSG</sequence>
<evidence type="ECO:0000259" key="5">
    <source>
        <dbReference type="PROSITE" id="PS51891"/>
    </source>
</evidence>
<protein>
    <submittedName>
        <fullName evidence="6">Aldehyde-activating protein</fullName>
    </submittedName>
</protein>
<evidence type="ECO:0000256" key="3">
    <source>
        <dbReference type="ARBA" id="ARBA00022833"/>
    </source>
</evidence>
<keyword evidence="3" id="KW-0862">Zinc</keyword>
<dbReference type="EMBL" id="NAAC01000041">
    <property type="protein sequence ID" value="RDJ04018.1"/>
    <property type="molecule type" value="Genomic_DNA"/>
</dbReference>
<organism evidence="6 7">
    <name type="scientific">Rhizobium grahamii</name>
    <dbReference type="NCBI Taxonomy" id="1120045"/>
    <lineage>
        <taxon>Bacteria</taxon>
        <taxon>Pseudomonadati</taxon>
        <taxon>Pseudomonadota</taxon>
        <taxon>Alphaproteobacteria</taxon>
        <taxon>Hyphomicrobiales</taxon>
        <taxon>Rhizobiaceae</taxon>
        <taxon>Rhizobium/Agrobacterium group</taxon>
        <taxon>Rhizobium</taxon>
    </lineage>
</organism>
<reference evidence="6 7" key="1">
    <citation type="submission" date="2017-03" db="EMBL/GenBank/DDBJ databases">
        <title>Genome analysis of Rhizobial strains effectives or ineffectives for nitrogen fixation isolated from bean seeds.</title>
        <authorList>
            <person name="Peralta H."/>
            <person name="Aguilar-Vera A."/>
            <person name="Mora Y."/>
            <person name="Vargas-Lagunas C."/>
            <person name="Girard L."/>
            <person name="Mora J."/>
        </authorList>
    </citation>
    <scope>NUCLEOTIDE SEQUENCE [LARGE SCALE GENOMIC DNA]</scope>
    <source>
        <strain evidence="6 7">CCGM3</strain>
    </source>
</reference>
<dbReference type="AlphaFoldDB" id="A0A370KGW6"/>
<evidence type="ECO:0000256" key="4">
    <source>
        <dbReference type="ARBA" id="ARBA00023239"/>
    </source>
</evidence>
<evidence type="ECO:0000256" key="1">
    <source>
        <dbReference type="ARBA" id="ARBA00005495"/>
    </source>
</evidence>
<dbReference type="GO" id="GO:0046872">
    <property type="term" value="F:metal ion binding"/>
    <property type="evidence" value="ECO:0007669"/>
    <property type="project" value="UniProtKB-KW"/>
</dbReference>
<dbReference type="InterPro" id="IPR011057">
    <property type="entry name" value="Mss4-like_sf"/>
</dbReference>
<dbReference type="PANTHER" id="PTHR33337:SF40">
    <property type="entry name" value="CENP-V_GFA DOMAIN-CONTAINING PROTEIN-RELATED"/>
    <property type="match status" value="1"/>
</dbReference>
<dbReference type="Pfam" id="PF04828">
    <property type="entry name" value="GFA"/>
    <property type="match status" value="1"/>
</dbReference>
<keyword evidence="2" id="KW-0479">Metal-binding</keyword>
<comment type="caution">
    <text evidence="6">The sequence shown here is derived from an EMBL/GenBank/DDBJ whole genome shotgun (WGS) entry which is preliminary data.</text>
</comment>